<gene>
    <name evidence="5" type="ORF">COU11_02715</name>
</gene>
<feature type="domain" description="Peptidase M16 C-terminal" evidence="4">
    <location>
        <begin position="170"/>
        <end position="343"/>
    </location>
</feature>
<feature type="domain" description="Peptidase M16 N-terminal" evidence="3">
    <location>
        <begin position="16"/>
        <end position="157"/>
    </location>
</feature>
<evidence type="ECO:0000313" key="5">
    <source>
        <dbReference type="EMBL" id="PIR87115.1"/>
    </source>
</evidence>
<dbReference type="EMBL" id="PFBD01000020">
    <property type="protein sequence ID" value="PIR87115.1"/>
    <property type="molecule type" value="Genomic_DNA"/>
</dbReference>
<dbReference type="PANTHER" id="PTHR11851:SF49">
    <property type="entry name" value="MITOCHONDRIAL-PROCESSING PEPTIDASE SUBUNIT ALPHA"/>
    <property type="match status" value="1"/>
</dbReference>
<dbReference type="AlphaFoldDB" id="A0A2H0UMX3"/>
<dbReference type="Pfam" id="PF00675">
    <property type="entry name" value="Peptidase_M16"/>
    <property type="match status" value="1"/>
</dbReference>
<name>A0A2H0UMX3_9BACT</name>
<evidence type="ECO:0000256" key="1">
    <source>
        <dbReference type="ARBA" id="ARBA00007261"/>
    </source>
</evidence>
<dbReference type="InterPro" id="IPR001431">
    <property type="entry name" value="Pept_M16_Zn_BS"/>
</dbReference>
<dbReference type="Pfam" id="PF05193">
    <property type="entry name" value="Peptidase_M16_C"/>
    <property type="match status" value="1"/>
</dbReference>
<dbReference type="InterPro" id="IPR050361">
    <property type="entry name" value="MPP/UQCRC_Complex"/>
</dbReference>
<dbReference type="InterPro" id="IPR007863">
    <property type="entry name" value="Peptidase_M16_C"/>
</dbReference>
<dbReference type="GO" id="GO:0006508">
    <property type="term" value="P:proteolysis"/>
    <property type="evidence" value="ECO:0007669"/>
    <property type="project" value="InterPro"/>
</dbReference>
<dbReference type="GO" id="GO:0004222">
    <property type="term" value="F:metalloendopeptidase activity"/>
    <property type="evidence" value="ECO:0007669"/>
    <property type="project" value="InterPro"/>
</dbReference>
<dbReference type="InterPro" id="IPR011249">
    <property type="entry name" value="Metalloenz_LuxS/M16"/>
</dbReference>
<organism evidence="5 6">
    <name type="scientific">Candidatus Harrisonbacteria bacterium CG10_big_fil_rev_8_21_14_0_10_49_15</name>
    <dbReference type="NCBI Taxonomy" id="1974587"/>
    <lineage>
        <taxon>Bacteria</taxon>
        <taxon>Candidatus Harrisoniibacteriota</taxon>
    </lineage>
</organism>
<evidence type="ECO:0000259" key="4">
    <source>
        <dbReference type="Pfam" id="PF05193"/>
    </source>
</evidence>
<sequence>MKQSYKKTTLENGLRIITVPQPGNLATTVLVLVETGSKYETKNISGVAHFLEHMCFKGTVKRPSARVISSELDGLGASYNAFTSQEYTGYYAKVENHKNGKALELIADLYLNPIFDEKEIETEKGVVIEELNMYEDMPQRKIYDYFMHLLYGDQPAGWDIGGDREILKKMKREDFLKFRGEHYLPEHTTLIIAGGFDEEALLNSATELFKSMPSGGKGQKLAVTESQSEPALMLKHKESDQTHLRIGFRAFSMFDKRRYAAEVLADLLGGGMSSRLFHKVREDLGAAYYVGAEADLYTDHGYVAAYAGVEHSKLKTVISAMLTEFKRLQTELVPDEELVRTKSHLSGNLLLGLETSSSLAVFYGTQEVLKREVTSPEELLIGINAVTAEEIQAVAKELFKSESLNMVLIGPQKEEGEFKELLRSF</sequence>
<dbReference type="InterPro" id="IPR011765">
    <property type="entry name" value="Pept_M16_N"/>
</dbReference>
<reference evidence="6" key="1">
    <citation type="submission" date="2017-09" db="EMBL/GenBank/DDBJ databases">
        <title>Depth-based differentiation of microbial function through sediment-hosted aquifers and enrichment of novel symbionts in the deep terrestrial subsurface.</title>
        <authorList>
            <person name="Probst A.J."/>
            <person name="Ladd B."/>
            <person name="Jarett J.K."/>
            <person name="Geller-Mcgrath D.E."/>
            <person name="Sieber C.M.K."/>
            <person name="Emerson J.B."/>
            <person name="Anantharaman K."/>
            <person name="Thomas B.C."/>
            <person name="Malmstrom R."/>
            <person name="Stieglmeier M."/>
            <person name="Klingl A."/>
            <person name="Woyke T."/>
            <person name="Ryan C.M."/>
            <person name="Banfield J.F."/>
        </authorList>
    </citation>
    <scope>NUCLEOTIDE SEQUENCE [LARGE SCALE GENOMIC DNA]</scope>
</reference>
<dbReference type="Proteomes" id="UP000229526">
    <property type="component" value="Unassembled WGS sequence"/>
</dbReference>
<dbReference type="SUPFAM" id="SSF63411">
    <property type="entry name" value="LuxS/MPP-like metallohydrolase"/>
    <property type="match status" value="2"/>
</dbReference>
<accession>A0A2H0UMX3</accession>
<dbReference type="GO" id="GO:0046872">
    <property type="term" value="F:metal ion binding"/>
    <property type="evidence" value="ECO:0007669"/>
    <property type="project" value="InterPro"/>
</dbReference>
<dbReference type="Gene3D" id="3.30.830.10">
    <property type="entry name" value="Metalloenzyme, LuxS/M16 peptidase-like"/>
    <property type="match status" value="2"/>
</dbReference>
<evidence type="ECO:0008006" key="7">
    <source>
        <dbReference type="Google" id="ProtNLM"/>
    </source>
</evidence>
<dbReference type="PANTHER" id="PTHR11851">
    <property type="entry name" value="METALLOPROTEASE"/>
    <property type="match status" value="1"/>
</dbReference>
<evidence type="ECO:0000313" key="6">
    <source>
        <dbReference type="Proteomes" id="UP000229526"/>
    </source>
</evidence>
<dbReference type="PROSITE" id="PS00143">
    <property type="entry name" value="INSULINASE"/>
    <property type="match status" value="1"/>
</dbReference>
<protein>
    <recommendedName>
        <fullName evidence="7">Peptidase M16</fullName>
    </recommendedName>
</protein>
<comment type="similarity">
    <text evidence="1 2">Belongs to the peptidase M16 family.</text>
</comment>
<evidence type="ECO:0000259" key="3">
    <source>
        <dbReference type="Pfam" id="PF00675"/>
    </source>
</evidence>
<proteinExistence type="inferred from homology"/>
<comment type="caution">
    <text evidence="5">The sequence shown here is derived from an EMBL/GenBank/DDBJ whole genome shotgun (WGS) entry which is preliminary data.</text>
</comment>
<evidence type="ECO:0000256" key="2">
    <source>
        <dbReference type="RuleBase" id="RU004447"/>
    </source>
</evidence>